<comment type="caution">
    <text evidence="1">The sequence shown here is derived from an EMBL/GenBank/DDBJ whole genome shotgun (WGS) entry which is preliminary data.</text>
</comment>
<evidence type="ECO:0000313" key="1">
    <source>
        <dbReference type="EMBL" id="MCF2529532.1"/>
    </source>
</evidence>
<gene>
    <name evidence="1" type="ORF">LZ495_20250</name>
</gene>
<sequence length="108" mass="12187">MLDYTQARAIVEAHLIDEFGPREGNPFVIHRVVPHRCGWEFMFQPLKWLEGTSTHVLRGAAVGVGHCTVTRHDASIEHTGVDWDFLAWHRAYDAATGEEPSWGRDCGC</sequence>
<dbReference type="EMBL" id="JAKFHA010000011">
    <property type="protein sequence ID" value="MCF2529532.1"/>
    <property type="molecule type" value="Genomic_DNA"/>
</dbReference>
<dbReference type="AlphaFoldDB" id="A0AA41U3C2"/>
<proteinExistence type="predicted"/>
<keyword evidence="2" id="KW-1185">Reference proteome</keyword>
<accession>A0AA41U3C2</accession>
<protein>
    <submittedName>
        <fullName evidence="1">Uncharacterized protein</fullName>
    </submittedName>
</protein>
<organism evidence="1 2">
    <name type="scientific">Yinghuangia soli</name>
    <dbReference type="NCBI Taxonomy" id="2908204"/>
    <lineage>
        <taxon>Bacteria</taxon>
        <taxon>Bacillati</taxon>
        <taxon>Actinomycetota</taxon>
        <taxon>Actinomycetes</taxon>
        <taxon>Kitasatosporales</taxon>
        <taxon>Streptomycetaceae</taxon>
        <taxon>Yinghuangia</taxon>
    </lineage>
</organism>
<dbReference type="Proteomes" id="UP001165378">
    <property type="component" value="Unassembled WGS sequence"/>
</dbReference>
<name>A0AA41U3C2_9ACTN</name>
<evidence type="ECO:0000313" key="2">
    <source>
        <dbReference type="Proteomes" id="UP001165378"/>
    </source>
</evidence>
<dbReference type="RefSeq" id="WP_235053854.1">
    <property type="nucleotide sequence ID" value="NZ_JAKFHA010000011.1"/>
</dbReference>
<reference evidence="1" key="1">
    <citation type="submission" date="2022-01" db="EMBL/GenBank/DDBJ databases">
        <title>Genome-Based Taxonomic Classification of the Phylum Actinobacteria.</title>
        <authorList>
            <person name="Gao Y."/>
        </authorList>
    </citation>
    <scope>NUCLEOTIDE SEQUENCE</scope>
    <source>
        <strain evidence="1">KLBMP 8922</strain>
    </source>
</reference>